<dbReference type="EMBL" id="SPLM01000036">
    <property type="protein sequence ID" value="TMW66446.1"/>
    <property type="molecule type" value="Genomic_DNA"/>
</dbReference>
<dbReference type="CDD" id="cd01166">
    <property type="entry name" value="KdgK"/>
    <property type="match status" value="1"/>
</dbReference>
<protein>
    <recommendedName>
        <fullName evidence="4 12">Adenosine kinase</fullName>
        <shortName evidence="12">AK</shortName>
        <ecNumber evidence="4 12">2.7.1.20</ecNumber>
    </recommendedName>
    <alternativeName>
        <fullName evidence="12">Adenosine 5'-phosphotransferase</fullName>
    </alternativeName>
</protein>
<dbReference type="AlphaFoldDB" id="A0A8K1CPP2"/>
<keyword evidence="7 12" id="KW-0547">Nucleotide-binding</keyword>
<evidence type="ECO:0000256" key="12">
    <source>
        <dbReference type="RuleBase" id="RU368116"/>
    </source>
</evidence>
<accession>A0A8K1CPP2</accession>
<dbReference type="GO" id="GO:0005829">
    <property type="term" value="C:cytosol"/>
    <property type="evidence" value="ECO:0007669"/>
    <property type="project" value="TreeGrafter"/>
</dbReference>
<dbReference type="EC" id="2.7.1.20" evidence="4 12"/>
<gene>
    <name evidence="14" type="ORF">Poli38472_004211</name>
</gene>
<evidence type="ECO:0000256" key="8">
    <source>
        <dbReference type="ARBA" id="ARBA00022777"/>
    </source>
</evidence>
<dbReference type="PROSITE" id="PS00584">
    <property type="entry name" value="PFKB_KINASES_2"/>
    <property type="match status" value="1"/>
</dbReference>
<comment type="caution">
    <text evidence="14">The sequence shown here is derived from an EMBL/GenBank/DDBJ whole genome shotgun (WGS) entry which is preliminary data.</text>
</comment>
<dbReference type="GO" id="GO:0004001">
    <property type="term" value="F:adenosine kinase activity"/>
    <property type="evidence" value="ECO:0007669"/>
    <property type="project" value="UniProtKB-UniRule"/>
</dbReference>
<evidence type="ECO:0000256" key="4">
    <source>
        <dbReference type="ARBA" id="ARBA00012119"/>
    </source>
</evidence>
<dbReference type="GO" id="GO:0006166">
    <property type="term" value="P:purine ribonucleoside salvage"/>
    <property type="evidence" value="ECO:0007669"/>
    <property type="project" value="UniProtKB-KW"/>
</dbReference>
<dbReference type="PANTHER" id="PTHR45769">
    <property type="entry name" value="ADENOSINE KINASE"/>
    <property type="match status" value="1"/>
</dbReference>
<dbReference type="GO" id="GO:0005524">
    <property type="term" value="F:ATP binding"/>
    <property type="evidence" value="ECO:0007669"/>
    <property type="project" value="UniProtKB-UniRule"/>
</dbReference>
<feature type="domain" description="Carbohydrate kinase PfkB" evidence="13">
    <location>
        <begin position="38"/>
        <end position="304"/>
    </location>
</feature>
<dbReference type="GO" id="GO:0005634">
    <property type="term" value="C:nucleus"/>
    <property type="evidence" value="ECO:0007669"/>
    <property type="project" value="TreeGrafter"/>
</dbReference>
<comment type="function">
    <text evidence="12">ATP dependent phosphorylation of adenosine and other related nucleoside analogs to monophosphate derivatives.</text>
</comment>
<reference evidence="14" key="1">
    <citation type="submission" date="2019-03" db="EMBL/GenBank/DDBJ databases">
        <title>Long read genome sequence of the mycoparasitic Pythium oligandrum ATCC 38472 isolated from sugarbeet rhizosphere.</title>
        <authorList>
            <person name="Gaulin E."/>
        </authorList>
    </citation>
    <scope>NUCLEOTIDE SEQUENCE</scope>
    <source>
        <strain evidence="14">ATCC 38472_TT</strain>
    </source>
</reference>
<evidence type="ECO:0000256" key="10">
    <source>
        <dbReference type="PIRSR" id="PIRSR601805-1"/>
    </source>
</evidence>
<dbReference type="InterPro" id="IPR002173">
    <property type="entry name" value="Carboh/pur_kinase_PfkB_CS"/>
</dbReference>
<evidence type="ECO:0000313" key="15">
    <source>
        <dbReference type="Proteomes" id="UP000794436"/>
    </source>
</evidence>
<dbReference type="SUPFAM" id="SSF53613">
    <property type="entry name" value="Ribokinase-like"/>
    <property type="match status" value="1"/>
</dbReference>
<feature type="active site" description="Proton acceptor" evidence="10">
    <location>
        <position position="265"/>
    </location>
</feature>
<dbReference type="InterPro" id="IPR002139">
    <property type="entry name" value="Ribo/fructo_kinase"/>
</dbReference>
<evidence type="ECO:0000256" key="1">
    <source>
        <dbReference type="ARBA" id="ARBA00001946"/>
    </source>
</evidence>
<keyword evidence="8 11" id="KW-0418">Kinase</keyword>
<keyword evidence="12" id="KW-0460">Magnesium</keyword>
<dbReference type="UniPathway" id="UPA00588">
    <property type="reaction ID" value="UER00659"/>
</dbReference>
<dbReference type="GO" id="GO:0044209">
    <property type="term" value="P:AMP salvage"/>
    <property type="evidence" value="ECO:0007669"/>
    <property type="project" value="UniProtKB-UniRule"/>
</dbReference>
<evidence type="ECO:0000256" key="2">
    <source>
        <dbReference type="ARBA" id="ARBA00004801"/>
    </source>
</evidence>
<evidence type="ECO:0000256" key="7">
    <source>
        <dbReference type="ARBA" id="ARBA00022741"/>
    </source>
</evidence>
<dbReference type="OrthoDB" id="204058at2759"/>
<keyword evidence="5 11" id="KW-0808">Transferase</keyword>
<evidence type="ECO:0000256" key="9">
    <source>
        <dbReference type="ARBA" id="ARBA00022840"/>
    </source>
</evidence>
<evidence type="ECO:0000256" key="6">
    <source>
        <dbReference type="ARBA" id="ARBA00022726"/>
    </source>
</evidence>
<keyword evidence="6 12" id="KW-0660">Purine salvage</keyword>
<evidence type="ECO:0000256" key="3">
    <source>
        <dbReference type="ARBA" id="ARBA00010688"/>
    </source>
</evidence>
<evidence type="ECO:0000259" key="13">
    <source>
        <dbReference type="Pfam" id="PF00294"/>
    </source>
</evidence>
<dbReference type="PRINTS" id="PR00990">
    <property type="entry name" value="RIBOKINASE"/>
</dbReference>
<dbReference type="InterPro" id="IPR029056">
    <property type="entry name" value="Ribokinase-like"/>
</dbReference>
<sequence length="322" mass="34223">MTTRIAVLGDSFVDVVAGTLARDQLPKWGGDVECSLPIQLQPGGSALNTATHLANLAKTSDNSAIQVELHTVVGSDAFGDVLKQHLDSRGIHLTSPVIEGVPTGVCIVLSGVEDRSFVTHYGAARKFSPEHIDEERILSASHIHIGGFYSCTNLQSKLKPLLEKARAKGITISLDTNYDSTEAWSELEEILPLLDVFMPNEVEAMKVSRTHSVDEATKYFAERVPGLTLIKIGAGGARAYCAKTKRSYSCGSFKAQVVDVTGAGDSFNSGFLFAWKTTGGDVDKGLQWGCGTASRCVAALGACAVPITHSEVQEAIASGIKN</sequence>
<dbReference type="PANTHER" id="PTHR45769:SF3">
    <property type="entry name" value="ADENOSINE KINASE"/>
    <property type="match status" value="1"/>
</dbReference>
<evidence type="ECO:0000313" key="14">
    <source>
        <dbReference type="EMBL" id="TMW66446.1"/>
    </source>
</evidence>
<comment type="catalytic activity">
    <reaction evidence="12">
        <text>adenosine + ATP = AMP + ADP + H(+)</text>
        <dbReference type="Rhea" id="RHEA:20824"/>
        <dbReference type="ChEBI" id="CHEBI:15378"/>
        <dbReference type="ChEBI" id="CHEBI:16335"/>
        <dbReference type="ChEBI" id="CHEBI:30616"/>
        <dbReference type="ChEBI" id="CHEBI:456215"/>
        <dbReference type="ChEBI" id="CHEBI:456216"/>
        <dbReference type="EC" id="2.7.1.20"/>
    </reaction>
</comment>
<dbReference type="GO" id="GO:0006144">
    <property type="term" value="P:purine nucleobase metabolic process"/>
    <property type="evidence" value="ECO:0007669"/>
    <property type="project" value="TreeGrafter"/>
</dbReference>
<comment type="pathway">
    <text evidence="2 12">Purine metabolism; AMP biosynthesis via salvage pathway; AMP from adenosine: step 1/1.</text>
</comment>
<dbReference type="Gene3D" id="3.40.1190.20">
    <property type="match status" value="1"/>
</dbReference>
<keyword evidence="15" id="KW-1185">Reference proteome</keyword>
<keyword evidence="9 12" id="KW-0067">ATP-binding</keyword>
<evidence type="ECO:0000256" key="11">
    <source>
        <dbReference type="RuleBase" id="RU003704"/>
    </source>
</evidence>
<evidence type="ECO:0000256" key="5">
    <source>
        <dbReference type="ARBA" id="ARBA00022679"/>
    </source>
</evidence>
<dbReference type="InterPro" id="IPR011611">
    <property type="entry name" value="PfkB_dom"/>
</dbReference>
<organism evidence="14 15">
    <name type="scientific">Pythium oligandrum</name>
    <name type="common">Mycoparasitic fungus</name>
    <dbReference type="NCBI Taxonomy" id="41045"/>
    <lineage>
        <taxon>Eukaryota</taxon>
        <taxon>Sar</taxon>
        <taxon>Stramenopiles</taxon>
        <taxon>Oomycota</taxon>
        <taxon>Peronosporomycetes</taxon>
        <taxon>Pythiales</taxon>
        <taxon>Pythiaceae</taxon>
        <taxon>Pythium</taxon>
    </lineage>
</organism>
<comment type="cofactor">
    <cofactor evidence="1 12">
        <name>Mg(2+)</name>
        <dbReference type="ChEBI" id="CHEBI:18420"/>
    </cofactor>
</comment>
<dbReference type="InterPro" id="IPR001805">
    <property type="entry name" value="Adenokinase"/>
</dbReference>
<proteinExistence type="inferred from homology"/>
<comment type="similarity">
    <text evidence="3 11">Belongs to the carbohydrate kinase PfkB family.</text>
</comment>
<dbReference type="Pfam" id="PF00294">
    <property type="entry name" value="PfkB"/>
    <property type="match status" value="1"/>
</dbReference>
<name>A0A8K1CPP2_PYTOL</name>
<dbReference type="Proteomes" id="UP000794436">
    <property type="component" value="Unassembled WGS sequence"/>
</dbReference>